<dbReference type="SMART" id="SM00367">
    <property type="entry name" value="LRR_CC"/>
    <property type="match status" value="6"/>
</dbReference>
<dbReference type="Pfam" id="PF13516">
    <property type="entry name" value="LRR_6"/>
    <property type="match status" value="3"/>
</dbReference>
<organism evidence="2 3">
    <name type="scientific">Cardiosporidium cionae</name>
    <dbReference type="NCBI Taxonomy" id="476202"/>
    <lineage>
        <taxon>Eukaryota</taxon>
        <taxon>Sar</taxon>
        <taxon>Alveolata</taxon>
        <taxon>Apicomplexa</taxon>
        <taxon>Aconoidasida</taxon>
        <taxon>Nephromycida</taxon>
        <taxon>Cardiosporidium</taxon>
    </lineage>
</organism>
<dbReference type="InterPro" id="IPR006553">
    <property type="entry name" value="Leu-rich_rpt_Cys-con_subtyp"/>
</dbReference>
<dbReference type="InterPro" id="IPR050648">
    <property type="entry name" value="F-box_LRR-repeat"/>
</dbReference>
<dbReference type="PANTHER" id="PTHR13382">
    <property type="entry name" value="MITOCHONDRIAL ATP SYNTHASE COUPLING FACTOR B"/>
    <property type="match status" value="1"/>
</dbReference>
<dbReference type="EMBL" id="JADAQX010000137">
    <property type="protein sequence ID" value="KAF8821726.1"/>
    <property type="molecule type" value="Genomic_DNA"/>
</dbReference>
<name>A0ABQ7JCM0_9APIC</name>
<keyword evidence="3" id="KW-1185">Reference proteome</keyword>
<evidence type="ECO:0000313" key="2">
    <source>
        <dbReference type="EMBL" id="KAF8821726.1"/>
    </source>
</evidence>
<dbReference type="Gene3D" id="3.80.10.10">
    <property type="entry name" value="Ribonuclease Inhibitor"/>
    <property type="match status" value="2"/>
</dbReference>
<sequence length="500" mass="55793">MTPQDSQNLLAIPFWSIPLSEVGSVAVLAAALPLLIPFFTIRDVFEGELYLVCKTWLRQFVGQKPSDSLFSIWDVAFEGEKEPLGEKSSSARPIMTSKQANSRLPSVSYFLGQLTRSPLTCYSQALMHLSFEFCAAFTREHIQLLPSTLRSLNLNGCQSIDDTALRLLAKRCPRLQHLQLYWNVHITDAGLMDLLKSAPPPPTEKYVHGGSDAMAPILRHGFLSLNLSGCKRLTDQTIHALFYHQRRGYYPAMAASHTSSSFHDRDTLPPPSNPSSLEDAPTDPSPLSVTARLSHSSSSLFWPSPPERMPLSIGAHSCSAMSYSLPSHAAVGLLELDLTKCLYISEAGIRMVCESMLHLRKLILYGCNHLKPTAFTQLHLLSHLQILDLCGTLISDESLVRMLDICKVLRCIDLSWCLSISDESLIAFANHPTSWEWISFHGNRFFSLPPFEVFLNSPSSRYIHSLDIQGCVGLSKYQHAEGIATLREKLPSLLYLHLHH</sequence>
<protein>
    <submittedName>
        <fullName evidence="2">F-box protein</fullName>
    </submittedName>
</protein>
<comment type="caution">
    <text evidence="2">The sequence shown here is derived from an EMBL/GenBank/DDBJ whole genome shotgun (WGS) entry which is preliminary data.</text>
</comment>
<evidence type="ECO:0000313" key="3">
    <source>
        <dbReference type="Proteomes" id="UP000823046"/>
    </source>
</evidence>
<feature type="region of interest" description="Disordered" evidence="1">
    <location>
        <begin position="260"/>
        <end position="290"/>
    </location>
</feature>
<accession>A0ABQ7JCM0</accession>
<proteinExistence type="predicted"/>
<gene>
    <name evidence="2" type="ORF">IE077_004287</name>
</gene>
<evidence type="ECO:0000256" key="1">
    <source>
        <dbReference type="SAM" id="MobiDB-lite"/>
    </source>
</evidence>
<dbReference type="InterPro" id="IPR032675">
    <property type="entry name" value="LRR_dom_sf"/>
</dbReference>
<dbReference type="InterPro" id="IPR001611">
    <property type="entry name" value="Leu-rich_rpt"/>
</dbReference>
<reference evidence="2 3" key="1">
    <citation type="journal article" date="2020" name="bioRxiv">
        <title>Metabolic contributions of an alphaproteobacterial endosymbiont in the apicomplexan Cardiosporidium cionae.</title>
        <authorList>
            <person name="Hunter E.S."/>
            <person name="Paight C.J."/>
            <person name="Lane C.E."/>
        </authorList>
    </citation>
    <scope>NUCLEOTIDE SEQUENCE [LARGE SCALE GENOMIC DNA]</scope>
    <source>
        <strain evidence="2">ESH_2018</strain>
    </source>
</reference>
<dbReference type="Proteomes" id="UP000823046">
    <property type="component" value="Unassembled WGS sequence"/>
</dbReference>
<dbReference type="SUPFAM" id="SSF52047">
    <property type="entry name" value="RNI-like"/>
    <property type="match status" value="1"/>
</dbReference>